<evidence type="ECO:0000313" key="1">
    <source>
        <dbReference type="EMBL" id="AWG20085.1"/>
    </source>
</evidence>
<sequence>MILNTKYFGLIADITNKKEEQLNLEQTQISVASLKAFMENNYPDLRKTSYSVAVNQAMVGVDTNLSEKDVIAFLPPFAGG</sequence>
<proteinExistence type="predicted"/>
<dbReference type="SUPFAM" id="SSF54285">
    <property type="entry name" value="MoaD/ThiS"/>
    <property type="match status" value="1"/>
</dbReference>
<dbReference type="OrthoDB" id="1191081at2"/>
<dbReference type="KEGG" id="ffa:FFWV33_00395"/>
<dbReference type="AlphaFoldDB" id="A0A2S1L8L8"/>
<dbReference type="RefSeq" id="WP_108739054.1">
    <property type="nucleotide sequence ID" value="NZ_CP020918.1"/>
</dbReference>
<keyword evidence="2" id="KW-1185">Reference proteome</keyword>
<evidence type="ECO:0008006" key="3">
    <source>
        <dbReference type="Google" id="ProtNLM"/>
    </source>
</evidence>
<evidence type="ECO:0000313" key="2">
    <source>
        <dbReference type="Proteomes" id="UP000244527"/>
    </source>
</evidence>
<dbReference type="InterPro" id="IPR003749">
    <property type="entry name" value="ThiS/MoaD-like"/>
</dbReference>
<dbReference type="Proteomes" id="UP000244527">
    <property type="component" value="Chromosome"/>
</dbReference>
<dbReference type="EMBL" id="CP020918">
    <property type="protein sequence ID" value="AWG20085.1"/>
    <property type="molecule type" value="Genomic_DNA"/>
</dbReference>
<dbReference type="InterPro" id="IPR016155">
    <property type="entry name" value="Mopterin_synth/thiamin_S_b"/>
</dbReference>
<accession>A0A2S1L8L8</accession>
<reference evidence="1 2" key="1">
    <citation type="submission" date="2017-04" db="EMBL/GenBank/DDBJ databases">
        <title>Compelte genome sequence of WV33.</title>
        <authorList>
            <person name="Lee P.C."/>
        </authorList>
    </citation>
    <scope>NUCLEOTIDE SEQUENCE [LARGE SCALE GENOMIC DNA]</scope>
    <source>
        <strain evidence="1 2">WV33</strain>
    </source>
</reference>
<protein>
    <recommendedName>
        <fullName evidence="3">Molybdopterin synthase sulfur carrier subunit</fullName>
    </recommendedName>
</protein>
<gene>
    <name evidence="1" type="ORF">FFWV33_00395</name>
</gene>
<dbReference type="InterPro" id="IPR012675">
    <property type="entry name" value="Beta-grasp_dom_sf"/>
</dbReference>
<organism evidence="1 2">
    <name type="scientific">Flavobacterium faecale</name>
    <dbReference type="NCBI Taxonomy" id="1355330"/>
    <lineage>
        <taxon>Bacteria</taxon>
        <taxon>Pseudomonadati</taxon>
        <taxon>Bacteroidota</taxon>
        <taxon>Flavobacteriia</taxon>
        <taxon>Flavobacteriales</taxon>
        <taxon>Flavobacteriaceae</taxon>
        <taxon>Flavobacterium</taxon>
    </lineage>
</organism>
<dbReference type="CDD" id="cd00754">
    <property type="entry name" value="Ubl_MoaD"/>
    <property type="match status" value="1"/>
</dbReference>
<dbReference type="Gene3D" id="3.10.20.30">
    <property type="match status" value="1"/>
</dbReference>
<name>A0A2S1L8L8_9FLAO</name>
<dbReference type="Pfam" id="PF02597">
    <property type="entry name" value="ThiS"/>
    <property type="match status" value="1"/>
</dbReference>